<feature type="active site" evidence="16">
    <location>
        <position position="145"/>
    </location>
</feature>
<evidence type="ECO:0000256" key="14">
    <source>
        <dbReference type="ARBA" id="ARBA00025494"/>
    </source>
</evidence>
<evidence type="ECO:0000256" key="10">
    <source>
        <dbReference type="ARBA" id="ARBA00022801"/>
    </source>
</evidence>
<dbReference type="InterPro" id="IPR001568">
    <property type="entry name" value="RNase_T2-like"/>
</dbReference>
<dbReference type="PROSITE" id="PS00530">
    <property type="entry name" value="RNASE_T2_1"/>
    <property type="match status" value="1"/>
</dbReference>
<feature type="active site" evidence="16">
    <location>
        <position position="78"/>
    </location>
</feature>
<dbReference type="GO" id="GO:0033897">
    <property type="term" value="F:ribonuclease T2 activity"/>
    <property type="evidence" value="ECO:0007669"/>
    <property type="project" value="UniProtKB-EC"/>
</dbReference>
<dbReference type="GeneID" id="73470726"/>
<gene>
    <name evidence="19" type="ORF">J8A68_003926</name>
</gene>
<dbReference type="OrthoDB" id="435754at2759"/>
<keyword evidence="9" id="KW-0255">Endonuclease</keyword>
<evidence type="ECO:0000313" key="20">
    <source>
        <dbReference type="Proteomes" id="UP000694255"/>
    </source>
</evidence>
<evidence type="ECO:0000256" key="9">
    <source>
        <dbReference type="ARBA" id="ARBA00022759"/>
    </source>
</evidence>
<dbReference type="PANTHER" id="PTHR11240:SF22">
    <property type="entry name" value="RIBONUCLEASE T2"/>
    <property type="match status" value="1"/>
</dbReference>
<dbReference type="InterPro" id="IPR033697">
    <property type="entry name" value="Ribonuclease_T2_eukaryotic"/>
</dbReference>
<evidence type="ECO:0000256" key="16">
    <source>
        <dbReference type="PIRSR" id="PIRSR633697-1"/>
    </source>
</evidence>
<evidence type="ECO:0000256" key="4">
    <source>
        <dbReference type="ARBA" id="ARBA00012571"/>
    </source>
</evidence>
<reference evidence="19 20" key="1">
    <citation type="journal article" date="2021" name="DNA Res.">
        <title>Genome analysis of Candida subhashii reveals its hybrid nature and dual mitochondrial genome conformations.</title>
        <authorList>
            <person name="Mixao V."/>
            <person name="Hegedusova E."/>
            <person name="Saus E."/>
            <person name="Pryszcz L.P."/>
            <person name="Cillingova A."/>
            <person name="Nosek J."/>
            <person name="Gabaldon T."/>
        </authorList>
    </citation>
    <scope>NUCLEOTIDE SEQUENCE [LARGE SCALE GENOMIC DNA]</scope>
    <source>
        <strain evidence="19 20">CBS 10753</strain>
    </source>
</reference>
<dbReference type="Proteomes" id="UP000694255">
    <property type="component" value="Unassembled WGS sequence"/>
</dbReference>
<comment type="subcellular location">
    <subcellularLocation>
        <location evidence="2">Cytoplasm</location>
    </subcellularLocation>
    <subcellularLocation>
        <location evidence="1">Vacuole lumen</location>
    </subcellularLocation>
</comment>
<evidence type="ECO:0000256" key="3">
    <source>
        <dbReference type="ARBA" id="ARBA00007469"/>
    </source>
</evidence>
<dbReference type="GO" id="GO:0016787">
    <property type="term" value="F:hydrolase activity"/>
    <property type="evidence" value="ECO:0007669"/>
    <property type="project" value="UniProtKB-KW"/>
</dbReference>
<dbReference type="InterPro" id="IPR057328">
    <property type="entry name" value="RNaseT2L_C"/>
</dbReference>
<accession>A0A8J5UL97</accession>
<evidence type="ECO:0000256" key="13">
    <source>
        <dbReference type="ARBA" id="ARBA00023239"/>
    </source>
</evidence>
<dbReference type="GO" id="GO:0006401">
    <property type="term" value="P:RNA catabolic process"/>
    <property type="evidence" value="ECO:0007669"/>
    <property type="project" value="TreeGrafter"/>
</dbReference>
<evidence type="ECO:0000256" key="5">
    <source>
        <dbReference type="ARBA" id="ARBA00022490"/>
    </source>
</evidence>
<dbReference type="InterPro" id="IPR033130">
    <property type="entry name" value="RNase_T2_His_AS_2"/>
</dbReference>
<proteinExistence type="inferred from homology"/>
<evidence type="ECO:0000256" key="12">
    <source>
        <dbReference type="ARBA" id="ARBA00023180"/>
    </source>
</evidence>
<dbReference type="GO" id="GO:0005775">
    <property type="term" value="C:vacuolar lumen"/>
    <property type="evidence" value="ECO:0007669"/>
    <property type="project" value="UniProtKB-SubCell"/>
</dbReference>
<feature type="signal peptide" evidence="17">
    <location>
        <begin position="1"/>
        <end position="16"/>
    </location>
</feature>
<evidence type="ECO:0000256" key="17">
    <source>
        <dbReference type="SAM" id="SignalP"/>
    </source>
</evidence>
<keyword evidence="5" id="KW-0963">Cytoplasm</keyword>
<feature type="chain" id="PRO_5035189088" description="Ribonuclease T2-like" evidence="17">
    <location>
        <begin position="17"/>
        <end position="398"/>
    </location>
</feature>
<evidence type="ECO:0000256" key="11">
    <source>
        <dbReference type="ARBA" id="ARBA00023157"/>
    </source>
</evidence>
<keyword evidence="10" id="KW-0378">Hydrolase</keyword>
<dbReference type="CDD" id="cd01061">
    <property type="entry name" value="RNase_T2_euk"/>
    <property type="match status" value="1"/>
</dbReference>
<name>A0A8J5UL97_9ASCO</name>
<evidence type="ECO:0000256" key="15">
    <source>
        <dbReference type="ARBA" id="ARBA00071169"/>
    </source>
</evidence>
<dbReference type="Pfam" id="PF00445">
    <property type="entry name" value="Ribonuclease_T2"/>
    <property type="match status" value="1"/>
</dbReference>
<keyword evidence="6" id="KW-0926">Vacuole</keyword>
<organism evidence="19 20">
    <name type="scientific">[Candida] subhashii</name>
    <dbReference type="NCBI Taxonomy" id="561895"/>
    <lineage>
        <taxon>Eukaryota</taxon>
        <taxon>Fungi</taxon>
        <taxon>Dikarya</taxon>
        <taxon>Ascomycota</taxon>
        <taxon>Saccharomycotina</taxon>
        <taxon>Pichiomycetes</taxon>
        <taxon>Debaryomycetaceae</taxon>
        <taxon>Spathaspora</taxon>
    </lineage>
</organism>
<feature type="active site" evidence="16">
    <location>
        <position position="141"/>
    </location>
</feature>
<dbReference type="EC" id="4.6.1.19" evidence="4"/>
<dbReference type="GO" id="GO:0003723">
    <property type="term" value="F:RNA binding"/>
    <property type="evidence" value="ECO:0007669"/>
    <property type="project" value="InterPro"/>
</dbReference>
<dbReference type="InterPro" id="IPR018188">
    <property type="entry name" value="RNase_T2_His_AS_1"/>
</dbReference>
<evidence type="ECO:0000256" key="7">
    <source>
        <dbReference type="ARBA" id="ARBA00022722"/>
    </source>
</evidence>
<keyword evidence="12" id="KW-0325">Glycoprotein</keyword>
<evidence type="ECO:0000313" key="19">
    <source>
        <dbReference type="EMBL" id="KAG7662552.1"/>
    </source>
</evidence>
<dbReference type="RefSeq" id="XP_049262785.1">
    <property type="nucleotide sequence ID" value="XM_049407832.1"/>
</dbReference>
<evidence type="ECO:0000256" key="8">
    <source>
        <dbReference type="ARBA" id="ARBA00022729"/>
    </source>
</evidence>
<dbReference type="FunFam" id="3.90.730.10:FF:000004">
    <property type="entry name" value="Ribonuclease T2-like"/>
    <property type="match status" value="1"/>
</dbReference>
<dbReference type="EMBL" id="JAGSYN010000169">
    <property type="protein sequence ID" value="KAG7662552.1"/>
    <property type="molecule type" value="Genomic_DNA"/>
</dbReference>
<evidence type="ECO:0000256" key="2">
    <source>
        <dbReference type="ARBA" id="ARBA00004496"/>
    </source>
</evidence>
<sequence>MKSFLLYLFFATLISSSPSNPQAIFSVPECPIDIPISCTNSTPIANSCCFESPGGILLQTQFWDYQPAIGPDDLFTLHGLWPDNCDGSYFQFCDRDLEIEPNGRTIESIIVGIYGDEALYGELQRVWKDWKGQDKSLWAHEFNKHGTCVNTIHPTCYANDFKPHRNVYDYFNISVELYKKLPSYNWLVDAGIAPSETRTYSKQEISDALSKNFGSEVFFKCDSSNALNEIWYYHHIQGSLLQRKFIPIPTVRNSNCPNEGIKFLPKGSKKPIQPPTPGKKGYIKLTDHDGCLISNGHWYTQGTCATFRIIEARFGGVNIRSSRGYCGLNPRGQFACHSGIDHSFQFQIDKDGKIGYGGKYDWCFDKDGSTGGGKNMQVPIILSDGSCDETFQIYLSSR</sequence>
<dbReference type="PROSITE" id="PS00531">
    <property type="entry name" value="RNASE_T2_2"/>
    <property type="match status" value="1"/>
</dbReference>
<protein>
    <recommendedName>
        <fullName evidence="15">Ribonuclease T2-like</fullName>
        <ecNumber evidence="4">4.6.1.19</ecNumber>
    </recommendedName>
</protein>
<feature type="domain" description="RNase T2-like C-terminal" evidence="18">
    <location>
        <begin position="279"/>
        <end position="384"/>
    </location>
</feature>
<comment type="similarity">
    <text evidence="3">Belongs to the RNase T2 family.</text>
</comment>
<keyword evidence="8 17" id="KW-0732">Signal</keyword>
<keyword evidence="11" id="KW-1015">Disulfide bond</keyword>
<dbReference type="Pfam" id="PF25488">
    <property type="entry name" value="RNaseT2L_C"/>
    <property type="match status" value="1"/>
</dbReference>
<comment type="caution">
    <text evidence="19">The sequence shown here is derived from an EMBL/GenBank/DDBJ whole genome shotgun (WGS) entry which is preliminary data.</text>
</comment>
<evidence type="ECO:0000256" key="6">
    <source>
        <dbReference type="ARBA" id="ARBA00022554"/>
    </source>
</evidence>
<evidence type="ECO:0000259" key="18">
    <source>
        <dbReference type="Pfam" id="PF25488"/>
    </source>
</evidence>
<keyword evidence="20" id="KW-1185">Reference proteome</keyword>
<keyword evidence="13" id="KW-0456">Lyase</keyword>
<dbReference type="PANTHER" id="PTHR11240">
    <property type="entry name" value="RIBONUCLEASE T2"/>
    <property type="match status" value="1"/>
</dbReference>
<evidence type="ECO:0000256" key="1">
    <source>
        <dbReference type="ARBA" id="ARBA00004410"/>
    </source>
</evidence>
<dbReference type="GO" id="GO:0005576">
    <property type="term" value="C:extracellular region"/>
    <property type="evidence" value="ECO:0007669"/>
    <property type="project" value="TreeGrafter"/>
</dbReference>
<dbReference type="AlphaFoldDB" id="A0A8J5UL97"/>
<comment type="function">
    <text evidence="14">Rnase which modulates cell survival under stress conditions. Released from the vacuole to the cytoplasm during stress to promote tRNA and rRNA cleavage and to activate separately a downstream pathway that promotes cell death. Involved in cell size, vacuolar morphology and growth at high temperatures and high salt concentration.</text>
</comment>
<keyword evidence="7" id="KW-0540">Nuclease</keyword>